<keyword evidence="3" id="KW-0175">Coiled coil</keyword>
<proteinExistence type="predicted"/>
<dbReference type="OrthoDB" id="2016434at2759"/>
<name>A0A8T3CEA6_DENNO</name>
<dbReference type="SUPFAM" id="SSF140990">
    <property type="entry name" value="FtsH protease domain-like"/>
    <property type="match status" value="1"/>
</dbReference>
<keyword evidence="7" id="KW-1185">Reference proteome</keyword>
<gene>
    <name evidence="6" type="ORF">KFK09_000288</name>
</gene>
<feature type="coiled-coil region" evidence="3">
    <location>
        <begin position="223"/>
        <end position="257"/>
    </location>
</feature>
<feature type="coiled-coil region" evidence="3">
    <location>
        <begin position="156"/>
        <end position="198"/>
    </location>
</feature>
<keyword evidence="4" id="KW-0472">Membrane</keyword>
<keyword evidence="2" id="KW-0809">Transit peptide</keyword>
<dbReference type="GO" id="GO:0006508">
    <property type="term" value="P:proteolysis"/>
    <property type="evidence" value="ECO:0007669"/>
    <property type="project" value="InterPro"/>
</dbReference>
<dbReference type="Pfam" id="PF01434">
    <property type="entry name" value="Peptidase_M41"/>
    <property type="match status" value="1"/>
</dbReference>
<dbReference type="AlphaFoldDB" id="A0A8T3CEA6"/>
<dbReference type="GO" id="GO:0009535">
    <property type="term" value="C:chloroplast thylakoid membrane"/>
    <property type="evidence" value="ECO:0007669"/>
    <property type="project" value="TreeGrafter"/>
</dbReference>
<comment type="function">
    <text evidence="1">Probable ATP-dependent zinc metallopeptidase.</text>
</comment>
<dbReference type="GO" id="GO:0016887">
    <property type="term" value="F:ATP hydrolysis activity"/>
    <property type="evidence" value="ECO:0007669"/>
    <property type="project" value="InterPro"/>
</dbReference>
<dbReference type="InterPro" id="IPR037219">
    <property type="entry name" value="Peptidase_M41-like"/>
</dbReference>
<evidence type="ECO:0000313" key="6">
    <source>
        <dbReference type="EMBL" id="KAI0530740.1"/>
    </source>
</evidence>
<evidence type="ECO:0000256" key="3">
    <source>
        <dbReference type="SAM" id="Coils"/>
    </source>
</evidence>
<dbReference type="SUPFAM" id="SSF52540">
    <property type="entry name" value="P-loop containing nucleoside triphosphate hydrolases"/>
    <property type="match status" value="1"/>
</dbReference>
<organism evidence="6 7">
    <name type="scientific">Dendrobium nobile</name>
    <name type="common">Orchid</name>
    <dbReference type="NCBI Taxonomy" id="94219"/>
    <lineage>
        <taxon>Eukaryota</taxon>
        <taxon>Viridiplantae</taxon>
        <taxon>Streptophyta</taxon>
        <taxon>Embryophyta</taxon>
        <taxon>Tracheophyta</taxon>
        <taxon>Spermatophyta</taxon>
        <taxon>Magnoliopsida</taxon>
        <taxon>Liliopsida</taxon>
        <taxon>Asparagales</taxon>
        <taxon>Orchidaceae</taxon>
        <taxon>Epidendroideae</taxon>
        <taxon>Malaxideae</taxon>
        <taxon>Dendrobiinae</taxon>
        <taxon>Dendrobium</taxon>
    </lineage>
</organism>
<keyword evidence="4" id="KW-0812">Transmembrane</keyword>
<feature type="transmembrane region" description="Helical" evidence="4">
    <location>
        <begin position="663"/>
        <end position="682"/>
    </location>
</feature>
<dbReference type="PROSITE" id="PS50209">
    <property type="entry name" value="CARD"/>
    <property type="match status" value="1"/>
</dbReference>
<dbReference type="GO" id="GO:0004222">
    <property type="term" value="F:metalloendopeptidase activity"/>
    <property type="evidence" value="ECO:0007669"/>
    <property type="project" value="InterPro"/>
</dbReference>
<dbReference type="GO" id="GO:0004176">
    <property type="term" value="F:ATP-dependent peptidase activity"/>
    <property type="evidence" value="ECO:0007669"/>
    <property type="project" value="InterPro"/>
</dbReference>
<reference evidence="6" key="1">
    <citation type="journal article" date="2022" name="Front. Genet.">
        <title>Chromosome-Scale Assembly of the Dendrobium nobile Genome Provides Insights Into the Molecular Mechanism of the Biosynthesis of the Medicinal Active Ingredient of Dendrobium.</title>
        <authorList>
            <person name="Xu Q."/>
            <person name="Niu S.-C."/>
            <person name="Li K.-L."/>
            <person name="Zheng P.-J."/>
            <person name="Zhang X.-J."/>
            <person name="Jia Y."/>
            <person name="Liu Y."/>
            <person name="Niu Y.-X."/>
            <person name="Yu L.-H."/>
            <person name="Chen D.-F."/>
            <person name="Zhang G.-Q."/>
        </authorList>
    </citation>
    <scope>NUCLEOTIDE SEQUENCE</scope>
    <source>
        <tissue evidence="6">Leaf</tissue>
    </source>
</reference>
<dbReference type="PANTHER" id="PTHR23076:SF58">
    <property type="entry name" value="INACTIVE ATP-DEPENDENT ZINC METALLOPROTEASE FTSHI 5, CHLOROPLASTIC-RELATED"/>
    <property type="match status" value="1"/>
</dbReference>
<dbReference type="EMBL" id="JAGYWB010000001">
    <property type="protein sequence ID" value="KAI0530740.1"/>
    <property type="molecule type" value="Genomic_DNA"/>
</dbReference>
<dbReference type="SMR" id="A0A8T3CEA6"/>
<dbReference type="GO" id="GO:0005524">
    <property type="term" value="F:ATP binding"/>
    <property type="evidence" value="ECO:0007669"/>
    <property type="project" value="InterPro"/>
</dbReference>
<dbReference type="SMART" id="SM00382">
    <property type="entry name" value="AAA"/>
    <property type="match status" value="1"/>
</dbReference>
<evidence type="ECO:0000256" key="1">
    <source>
        <dbReference type="ARBA" id="ARBA00003497"/>
    </source>
</evidence>
<dbReference type="CDD" id="cd19481">
    <property type="entry name" value="RecA-like_protease"/>
    <property type="match status" value="1"/>
</dbReference>
<evidence type="ECO:0000256" key="2">
    <source>
        <dbReference type="ARBA" id="ARBA00022946"/>
    </source>
</evidence>
<dbReference type="InterPro" id="IPR000642">
    <property type="entry name" value="Peptidase_M41"/>
</dbReference>
<accession>A0A8T3CEA6</accession>
<dbReference type="InterPro" id="IPR003959">
    <property type="entry name" value="ATPase_AAA_core"/>
</dbReference>
<evidence type="ECO:0000256" key="4">
    <source>
        <dbReference type="SAM" id="Phobius"/>
    </source>
</evidence>
<protein>
    <recommendedName>
        <fullName evidence="5">CARD domain-containing protein</fullName>
    </recommendedName>
</protein>
<dbReference type="InterPro" id="IPR027417">
    <property type="entry name" value="P-loop_NTPase"/>
</dbReference>
<evidence type="ECO:0000259" key="5">
    <source>
        <dbReference type="PROSITE" id="PS50209"/>
    </source>
</evidence>
<dbReference type="InterPro" id="IPR001315">
    <property type="entry name" value="CARD"/>
</dbReference>
<evidence type="ECO:0000313" key="7">
    <source>
        <dbReference type="Proteomes" id="UP000829196"/>
    </source>
</evidence>
<comment type="caution">
    <text evidence="6">The sequence shown here is derived from an EMBL/GenBank/DDBJ whole genome shotgun (WGS) entry which is preliminary data.</text>
</comment>
<dbReference type="Proteomes" id="UP000829196">
    <property type="component" value="Unassembled WGS sequence"/>
</dbReference>
<dbReference type="FunFam" id="3.40.50.300:FF:002568">
    <property type="entry name" value="Cell division protein (FtsH)"/>
    <property type="match status" value="1"/>
</dbReference>
<dbReference type="Gene3D" id="1.10.8.60">
    <property type="match status" value="1"/>
</dbReference>
<sequence>MESILTPNPFSSRQLLHILQPLPHSFLRPTSHRRRLLVHAAAATPPRRLHMARLSLSSPSFLSLQPHKPPTNIGISVLDGACKTAAFVIFMAAVSFFPIPAARLPPALAATAVSEKSEKGENLTDHEFSGYTRRLLSEVSVLLRRIEDVKSGKGDMDGVKKALKEVKASRKKIQDEVIGNLNAELKELRSVNRELTQRSEKVLKLARAAMKARDSLPDSSENDQEMKGRVEELERNISDLEKEYNDLLMKVGEIEDRMMRRETLTYSIAVRELSFIEQESELLVQRFGRRMVEFSRVSQQRNPSIQISGKDIQKELETAQKEYWEQMLLPMVLEDADAEMLIDNSTKGFPQNIIRVLKESQQMQKNLEAQIRKELKNSVDEKRFLLSTPEAEVLKGFPEVELKWMFGTKDIVIPKSVRVHLYNGWKKWREEAKANLKKQLLDDMEQGKQYVAQRQQRILIDRERLVAKTWYNDEKKRWEMDPVAVPFAVSKRLVENARIRHDWAVMYVALKGDDKEYFVDIKEFDLLFEDFGGFDGLYSRMIASGIPTSVQLMWIPFSDLDMREQFFLITRFSSQCLIGIWNSAAVSFLRKPIFSGIKNITDDLMVTLGFPVAEFIIPKPVRMILGMAWPEEVNYAVDSTWFLKWQSEAELNYRARKKDNFNWYLWFLIRSCLCGFVLFHVIKFFKRKVPSLLGYGPLRRDPNLRKLHRLKFYFRYKRSRKIRKRKEGIDPIRSAFDQMKGVLIVGERGTGKTSLALAIAAEARVPVVEVKASQLEAGLWVGQSASNIRELFQAARDLAPVIIFVEDFDLFAGVRGQFIHTKKQDHEAFINQLLVELDGFENQDGVVLMATTRNLNQIDEALRRPGRMDRVLHLQRPTQMEREKILLLAAKGTMDPDLMNFVDWKKVAEKTALLRPIELKLVPVALEGSAFRNKVLDTDELMGYCSWFATFSNVIPSWLRGTKLFKSISIRLADHLGLTLTREDMQSVVDLMEPYGQISNGIELLTPPTDGIGCTKITKAGGESSLKGNLESRSYLEKKLVFCFGSCVAAQLLLPFGEENFLSSSETKLAQEIATRMVLQYGWGPDDSPVIYVTSNAVGTLSMGNKHEFDMAAKVEEMYNLAYEKARVMLQKNYQLLQIIVEQLIERENLTGEELISIFEENDGIREEEPFTILKQKYKEIAPERSLEGNGNAAAIAFLGAA</sequence>
<dbReference type="Gene3D" id="1.20.58.760">
    <property type="entry name" value="Peptidase M41"/>
    <property type="match status" value="1"/>
</dbReference>
<dbReference type="InterPro" id="IPR003593">
    <property type="entry name" value="AAA+_ATPase"/>
</dbReference>
<dbReference type="PANTHER" id="PTHR23076">
    <property type="entry name" value="METALLOPROTEASE M41 FTSH"/>
    <property type="match status" value="1"/>
</dbReference>
<dbReference type="Gene3D" id="3.40.50.300">
    <property type="entry name" value="P-loop containing nucleotide triphosphate hydrolases"/>
    <property type="match status" value="1"/>
</dbReference>
<keyword evidence="4" id="KW-1133">Transmembrane helix</keyword>
<feature type="domain" description="CARD" evidence="5">
    <location>
        <begin position="1115"/>
        <end position="1202"/>
    </location>
</feature>
<dbReference type="Pfam" id="PF00004">
    <property type="entry name" value="AAA"/>
    <property type="match status" value="1"/>
</dbReference>